<accession>A0A194X9H8</accession>
<dbReference type="AlphaFoldDB" id="A0A194X9H8"/>
<dbReference type="RefSeq" id="XP_018071185.1">
    <property type="nucleotide sequence ID" value="XM_018212321.1"/>
</dbReference>
<keyword evidence="3" id="KW-0539">Nucleus</keyword>
<dbReference type="PROSITE" id="PS00463">
    <property type="entry name" value="ZN2_CY6_FUNGAL_1"/>
    <property type="match status" value="1"/>
</dbReference>
<dbReference type="SMART" id="SM00066">
    <property type="entry name" value="GAL4"/>
    <property type="match status" value="1"/>
</dbReference>
<dbReference type="InterPro" id="IPR036864">
    <property type="entry name" value="Zn2-C6_fun-type_DNA-bd_sf"/>
</dbReference>
<dbReference type="CDD" id="cd00067">
    <property type="entry name" value="GAL4"/>
    <property type="match status" value="1"/>
</dbReference>
<keyword evidence="2" id="KW-0479">Metal-binding</keyword>
<evidence type="ECO:0000313" key="5">
    <source>
        <dbReference type="EMBL" id="KUJ16830.1"/>
    </source>
</evidence>
<dbReference type="CDD" id="cd12148">
    <property type="entry name" value="fungal_TF_MHR"/>
    <property type="match status" value="1"/>
</dbReference>
<dbReference type="InterPro" id="IPR001138">
    <property type="entry name" value="Zn2Cys6_DnaBD"/>
</dbReference>
<evidence type="ECO:0000256" key="1">
    <source>
        <dbReference type="ARBA" id="ARBA00004123"/>
    </source>
</evidence>
<dbReference type="OrthoDB" id="4898680at2759"/>
<gene>
    <name evidence="5" type="ORF">LY89DRAFT_65492</name>
</gene>
<dbReference type="EMBL" id="KQ947415">
    <property type="protein sequence ID" value="KUJ16830.1"/>
    <property type="molecule type" value="Genomic_DNA"/>
</dbReference>
<dbReference type="InterPro" id="IPR050613">
    <property type="entry name" value="Sec_Metabolite_Reg"/>
</dbReference>
<dbReference type="GO" id="GO:0000981">
    <property type="term" value="F:DNA-binding transcription factor activity, RNA polymerase II-specific"/>
    <property type="evidence" value="ECO:0007669"/>
    <property type="project" value="InterPro"/>
</dbReference>
<dbReference type="PROSITE" id="PS50048">
    <property type="entry name" value="ZN2_CY6_FUNGAL_2"/>
    <property type="match status" value="1"/>
</dbReference>
<sequence length="728" mass="81504">MSSTPGLPRRRNGKQQACEPCRKAKVSCDHTLPICVRCQRRKLSSKCVYLAAPMTRPVPDGRKEVVNLPPTPSSLSPGGAATVAAAGSESKVVRPTPESGPFVASGGFFGPTNFSAVFMENRENLGNDDLQISVDSEPYVPSYESLQSQTFLMLAGKEQRGSPRVALGTKVLHALPDQHTCKFLLEWYFEKCHECSLPQKSVLSIANSVWTTFGKYLKEPRLTEDLEHISTIICKNAEKSLEEFDDYEKWLEACSGMNIRWESLGGVFGAITSAILSLPERDAFFTTQRGDRRNRRNFSVEMKDCVQACITLSNYMDLINCMMVNLLVKNLILQTVISGDASLVVWRQLGDLIASTTALGLHRQVDNGRPVTYLSEIKKRIFTVIFNIDKGSALLLGRPPALSYRYCRMKIPLDLSEEVLMEGGDAIQRAVEQLDEKGWNREGLIHPSTSTRAYGQLSPILNEVLELSLGDPENCTGDQIKHLMTKLLNVYDNFPPYLHFRLSELGSPDVPDGIFWRRLCLRLILLEHRLLLERLAHKQGALDGQSMIDCAREMLELTVLLWVQRDRFVEHHHDYDWMLMCWGVPSSGVLCVELLKQTKNPTGNTLRVPRSEIVQNLSLLIGFLEWVKPAAGNYQLCGRMRIIIKRILDQILNPSPPSSMPAATQESADTPGFDASGVGTGVLGYDPNLFEPGTFDDATDNFDWLNNVDWSRGPWFDLGQDFSAARWS</sequence>
<dbReference type="GO" id="GO:0003677">
    <property type="term" value="F:DNA binding"/>
    <property type="evidence" value="ECO:0007669"/>
    <property type="project" value="InterPro"/>
</dbReference>
<dbReference type="SUPFAM" id="SSF57701">
    <property type="entry name" value="Zn2/Cys6 DNA-binding domain"/>
    <property type="match status" value="1"/>
</dbReference>
<dbReference type="GO" id="GO:0008270">
    <property type="term" value="F:zinc ion binding"/>
    <property type="evidence" value="ECO:0007669"/>
    <property type="project" value="InterPro"/>
</dbReference>
<dbReference type="KEGG" id="psco:LY89DRAFT_65492"/>
<dbReference type="SMART" id="SM00906">
    <property type="entry name" value="Fungal_trans"/>
    <property type="match status" value="1"/>
</dbReference>
<feature type="domain" description="Zn(2)-C6 fungal-type" evidence="4">
    <location>
        <begin position="17"/>
        <end position="49"/>
    </location>
</feature>
<evidence type="ECO:0000259" key="4">
    <source>
        <dbReference type="PROSITE" id="PS50048"/>
    </source>
</evidence>
<keyword evidence="6" id="KW-1185">Reference proteome</keyword>
<dbReference type="PANTHER" id="PTHR31001:SF40">
    <property type="entry name" value="ZN(II)2CYS6 TRANSCRIPTION FACTOR (EUROFUNG)"/>
    <property type="match status" value="1"/>
</dbReference>
<protein>
    <recommendedName>
        <fullName evidence="4">Zn(2)-C6 fungal-type domain-containing protein</fullName>
    </recommendedName>
</protein>
<name>A0A194X9H8_MOLSC</name>
<dbReference type="Pfam" id="PF00172">
    <property type="entry name" value="Zn_clus"/>
    <property type="match status" value="1"/>
</dbReference>
<dbReference type="Pfam" id="PF04082">
    <property type="entry name" value="Fungal_trans"/>
    <property type="match status" value="1"/>
</dbReference>
<dbReference type="GO" id="GO:0006351">
    <property type="term" value="P:DNA-templated transcription"/>
    <property type="evidence" value="ECO:0007669"/>
    <property type="project" value="InterPro"/>
</dbReference>
<dbReference type="GO" id="GO:0005634">
    <property type="term" value="C:nucleus"/>
    <property type="evidence" value="ECO:0007669"/>
    <property type="project" value="UniProtKB-SubCell"/>
</dbReference>
<dbReference type="GeneID" id="28822047"/>
<reference evidence="5 6" key="1">
    <citation type="submission" date="2015-10" db="EMBL/GenBank/DDBJ databases">
        <title>Full genome of DAOMC 229536 Phialocephala scopiformis, a fungal endophyte of spruce producing the potent anti-insectan compound rugulosin.</title>
        <authorList>
            <consortium name="DOE Joint Genome Institute"/>
            <person name="Walker A.K."/>
            <person name="Frasz S.L."/>
            <person name="Seifert K.A."/>
            <person name="Miller J.D."/>
            <person name="Mondo S.J."/>
            <person name="Labutti K."/>
            <person name="Lipzen A."/>
            <person name="Dockter R."/>
            <person name="Kennedy M."/>
            <person name="Grigoriev I.V."/>
            <person name="Spatafora J.W."/>
        </authorList>
    </citation>
    <scope>NUCLEOTIDE SEQUENCE [LARGE SCALE GENOMIC DNA]</scope>
    <source>
        <strain evidence="5 6">CBS 120377</strain>
    </source>
</reference>
<comment type="subcellular location">
    <subcellularLocation>
        <location evidence="1">Nucleus</location>
    </subcellularLocation>
</comment>
<evidence type="ECO:0000256" key="2">
    <source>
        <dbReference type="ARBA" id="ARBA00022723"/>
    </source>
</evidence>
<dbReference type="Gene3D" id="4.10.240.10">
    <property type="entry name" value="Zn(2)-C6 fungal-type DNA-binding domain"/>
    <property type="match status" value="1"/>
</dbReference>
<evidence type="ECO:0000256" key="3">
    <source>
        <dbReference type="ARBA" id="ARBA00023242"/>
    </source>
</evidence>
<dbReference type="InParanoid" id="A0A194X9H8"/>
<dbReference type="STRING" id="149040.A0A194X9H8"/>
<dbReference type="InterPro" id="IPR007219">
    <property type="entry name" value="XnlR_reg_dom"/>
</dbReference>
<organism evidence="5 6">
    <name type="scientific">Mollisia scopiformis</name>
    <name type="common">Conifer needle endophyte fungus</name>
    <name type="synonym">Phialocephala scopiformis</name>
    <dbReference type="NCBI Taxonomy" id="149040"/>
    <lineage>
        <taxon>Eukaryota</taxon>
        <taxon>Fungi</taxon>
        <taxon>Dikarya</taxon>
        <taxon>Ascomycota</taxon>
        <taxon>Pezizomycotina</taxon>
        <taxon>Leotiomycetes</taxon>
        <taxon>Helotiales</taxon>
        <taxon>Mollisiaceae</taxon>
        <taxon>Mollisia</taxon>
    </lineage>
</organism>
<dbReference type="Proteomes" id="UP000070700">
    <property type="component" value="Unassembled WGS sequence"/>
</dbReference>
<evidence type="ECO:0000313" key="6">
    <source>
        <dbReference type="Proteomes" id="UP000070700"/>
    </source>
</evidence>
<proteinExistence type="predicted"/>
<dbReference type="PANTHER" id="PTHR31001">
    <property type="entry name" value="UNCHARACTERIZED TRANSCRIPTIONAL REGULATORY PROTEIN"/>
    <property type="match status" value="1"/>
</dbReference>